<evidence type="ECO:0000313" key="3">
    <source>
        <dbReference type="Proteomes" id="UP000799640"/>
    </source>
</evidence>
<accession>A0A6G1HRJ6</accession>
<feature type="region of interest" description="Disordered" evidence="1">
    <location>
        <begin position="142"/>
        <end position="170"/>
    </location>
</feature>
<dbReference type="Proteomes" id="UP000799640">
    <property type="component" value="Unassembled WGS sequence"/>
</dbReference>
<feature type="compositionally biased region" description="Polar residues" evidence="1">
    <location>
        <begin position="54"/>
        <end position="64"/>
    </location>
</feature>
<reference evidence="2" key="1">
    <citation type="journal article" date="2020" name="Stud. Mycol.">
        <title>101 Dothideomycetes genomes: a test case for predicting lifestyles and emergence of pathogens.</title>
        <authorList>
            <person name="Haridas S."/>
            <person name="Albert R."/>
            <person name="Binder M."/>
            <person name="Bloem J."/>
            <person name="Labutti K."/>
            <person name="Salamov A."/>
            <person name="Andreopoulos B."/>
            <person name="Baker S."/>
            <person name="Barry K."/>
            <person name="Bills G."/>
            <person name="Bluhm B."/>
            <person name="Cannon C."/>
            <person name="Castanera R."/>
            <person name="Culley D."/>
            <person name="Daum C."/>
            <person name="Ezra D."/>
            <person name="Gonzalez J."/>
            <person name="Henrissat B."/>
            <person name="Kuo A."/>
            <person name="Liang C."/>
            <person name="Lipzen A."/>
            <person name="Lutzoni F."/>
            <person name="Magnuson J."/>
            <person name="Mondo S."/>
            <person name="Nolan M."/>
            <person name="Ohm R."/>
            <person name="Pangilinan J."/>
            <person name="Park H.-J."/>
            <person name="Ramirez L."/>
            <person name="Alfaro M."/>
            <person name="Sun H."/>
            <person name="Tritt A."/>
            <person name="Yoshinaga Y."/>
            <person name="Zwiers L.-H."/>
            <person name="Turgeon B."/>
            <person name="Goodwin S."/>
            <person name="Spatafora J."/>
            <person name="Crous P."/>
            <person name="Grigoriev I."/>
        </authorList>
    </citation>
    <scope>NUCLEOTIDE SEQUENCE</scope>
    <source>
        <strain evidence="2">CBS 262.69</strain>
    </source>
</reference>
<evidence type="ECO:0000313" key="2">
    <source>
        <dbReference type="EMBL" id="KAF2398531.1"/>
    </source>
</evidence>
<feature type="region of interest" description="Disordered" evidence="1">
    <location>
        <begin position="54"/>
        <end position="77"/>
    </location>
</feature>
<gene>
    <name evidence="2" type="ORF">EJ06DRAFT_113883</name>
</gene>
<sequence length="295" mass="31917">MSTVDDRSDPVAALERLRTASSELLKHPNALPFPACVRQLNKFAEVLEAMNSTYSTMPDSQQGPQIEHQDSAPAPSTALTTLRDSCATLESEHCALHAAFFALRIAASDLNPSWDDVSALEKTIPEATATQILTNLAGLIPHLPPQRSEDTDEDSSAFMDGNGSDKHEPGSRYIDLKLRQMHAVPPSDEQGRLRAWLAAHWCAFEHLPVDSAGSRIALSVLAEVTLGIRKAAECGQIDDLSGTQNTSSYGRALLERLAVEVAEIKDEDGEVEEPTVDSLGELVDPDAELKATAPW</sequence>
<proteinExistence type="predicted"/>
<name>A0A6G1HRJ6_9PEZI</name>
<evidence type="ECO:0000256" key="1">
    <source>
        <dbReference type="SAM" id="MobiDB-lite"/>
    </source>
</evidence>
<protein>
    <submittedName>
        <fullName evidence="2">Uncharacterized protein</fullName>
    </submittedName>
</protein>
<dbReference type="EMBL" id="ML996700">
    <property type="protein sequence ID" value="KAF2398531.1"/>
    <property type="molecule type" value="Genomic_DNA"/>
</dbReference>
<organism evidence="2 3">
    <name type="scientific">Trichodelitschia bisporula</name>
    <dbReference type="NCBI Taxonomy" id="703511"/>
    <lineage>
        <taxon>Eukaryota</taxon>
        <taxon>Fungi</taxon>
        <taxon>Dikarya</taxon>
        <taxon>Ascomycota</taxon>
        <taxon>Pezizomycotina</taxon>
        <taxon>Dothideomycetes</taxon>
        <taxon>Dothideomycetes incertae sedis</taxon>
        <taxon>Phaeotrichales</taxon>
        <taxon>Phaeotrichaceae</taxon>
        <taxon>Trichodelitschia</taxon>
    </lineage>
</organism>
<keyword evidence="3" id="KW-1185">Reference proteome</keyword>
<dbReference type="AlphaFoldDB" id="A0A6G1HRJ6"/>